<name>A0A429GTN6_9CREN</name>
<dbReference type="EMBL" id="RCOS01000043">
    <property type="protein sequence ID" value="RSN77149.1"/>
    <property type="molecule type" value="Genomic_DNA"/>
</dbReference>
<dbReference type="RefSeq" id="WP_125670574.1">
    <property type="nucleotide sequence ID" value="NZ_RCOS01000043.1"/>
</dbReference>
<gene>
    <name evidence="6" type="primary">cmr5</name>
    <name evidence="6" type="ORF">D6D85_02995</name>
</gene>
<evidence type="ECO:0000256" key="1">
    <source>
        <dbReference type="ARBA" id="ARBA00004496"/>
    </source>
</evidence>
<evidence type="ECO:0000256" key="5">
    <source>
        <dbReference type="ARBA" id="ARBA00030001"/>
    </source>
</evidence>
<sequence length="166" mass="19033">MQERALSSPEERAINDFRLVYRLFQEIAKVSDRKDFGKSFRARAREMPSLLYEVGVIPALSFMYAKTDDADKQVYRIFVDFVRNIQITPEDSKKLNSTEGGYAAYLYLTLLEIKRLMPEKNMDPSTPISCIDALIGFGRVPVILPSLLMPYLLEIKRLAEAVFPSE</sequence>
<proteinExistence type="inferred from homology"/>
<accession>A0A429GTN6</accession>
<comment type="caution">
    <text evidence="6">The sequence shown here is derived from an EMBL/GenBank/DDBJ whole genome shotgun (WGS) entry which is preliminary data.</text>
</comment>
<evidence type="ECO:0000313" key="6">
    <source>
        <dbReference type="EMBL" id="RSN77149.1"/>
    </source>
</evidence>
<evidence type="ECO:0000313" key="7">
    <source>
        <dbReference type="Proteomes" id="UP000277582"/>
    </source>
</evidence>
<comment type="subcellular location">
    <subcellularLocation>
        <location evidence="1">Cytoplasm</location>
    </subcellularLocation>
</comment>
<dbReference type="Gene3D" id="1.10.520.30">
    <property type="entry name" value="AF1862-like domain"/>
    <property type="match status" value="1"/>
</dbReference>
<comment type="similarity">
    <text evidence="2">Belongs to the CRISPR system Cmr5 family.</text>
</comment>
<evidence type="ECO:0000256" key="4">
    <source>
        <dbReference type="ARBA" id="ARBA00023118"/>
    </source>
</evidence>
<dbReference type="SUPFAM" id="SSF158568">
    <property type="entry name" value="AF1862-like"/>
    <property type="match status" value="1"/>
</dbReference>
<keyword evidence="4" id="KW-0051">Antiviral defense</keyword>
<dbReference type="Proteomes" id="UP000277582">
    <property type="component" value="Unassembled WGS sequence"/>
</dbReference>
<evidence type="ECO:0000256" key="3">
    <source>
        <dbReference type="ARBA" id="ARBA00022490"/>
    </source>
</evidence>
<dbReference type="InterPro" id="IPR010160">
    <property type="entry name" value="CRISPR-assoc_prot_Cmr5"/>
</dbReference>
<organism evidence="6 7">
    <name type="scientific">Candidatus Methanodesulfokora washburnensis</name>
    <dbReference type="NCBI Taxonomy" id="2478471"/>
    <lineage>
        <taxon>Archaea</taxon>
        <taxon>Thermoproteota</taxon>
        <taxon>Candidatus Korarchaeia</taxon>
        <taxon>Candidatus Korarchaeia incertae sedis</taxon>
        <taxon>Candidatus Methanodesulfokora</taxon>
    </lineage>
</organism>
<reference evidence="6 7" key="1">
    <citation type="submission" date="2018-10" db="EMBL/GenBank/DDBJ databases">
        <title>Co-occurring genomic capacity for anaerobic methane metabolism and dissimilatory sulfite reduction discovered in the Korarchaeota.</title>
        <authorList>
            <person name="Mckay L.J."/>
            <person name="Dlakic M."/>
            <person name="Fields M.W."/>
            <person name="Delmont T.O."/>
            <person name="Eren A.M."/>
            <person name="Jay Z.J."/>
            <person name="Klingelsmith K.B."/>
            <person name="Rusch D.B."/>
            <person name="Inskeep W.P."/>
        </authorList>
    </citation>
    <scope>NUCLEOTIDE SEQUENCE [LARGE SCALE GENOMIC DNA]</scope>
    <source>
        <strain evidence="6 7">MDKW</strain>
    </source>
</reference>
<dbReference type="NCBIfam" id="TIGR01881">
    <property type="entry name" value="cas_Cmr5"/>
    <property type="match status" value="1"/>
</dbReference>
<dbReference type="InterPro" id="IPR023101">
    <property type="entry name" value="AF1862-like_dom_sf"/>
</dbReference>
<dbReference type="OrthoDB" id="380913at2157"/>
<dbReference type="GO" id="GO:0005737">
    <property type="term" value="C:cytoplasm"/>
    <property type="evidence" value="ECO:0007669"/>
    <property type="project" value="UniProtKB-SubCell"/>
</dbReference>
<protein>
    <recommendedName>
        <fullName evidence="5">CRISPR type III-B/RAMP module-associated protein Cmr5</fullName>
    </recommendedName>
</protein>
<keyword evidence="7" id="KW-1185">Reference proteome</keyword>
<keyword evidence="3" id="KW-0963">Cytoplasm</keyword>
<dbReference type="GO" id="GO:0051607">
    <property type="term" value="P:defense response to virus"/>
    <property type="evidence" value="ECO:0007669"/>
    <property type="project" value="UniProtKB-KW"/>
</dbReference>
<dbReference type="AlphaFoldDB" id="A0A429GTN6"/>
<dbReference type="Pfam" id="PF09701">
    <property type="entry name" value="Cas_Cmr5"/>
    <property type="match status" value="1"/>
</dbReference>
<evidence type="ECO:0000256" key="2">
    <source>
        <dbReference type="ARBA" id="ARBA00006161"/>
    </source>
</evidence>